<dbReference type="AlphaFoldDB" id="A0AAW0MLD3"/>
<sequence>MQTPHRKARPVRSQTRDLLAVRSSTSWCFWSRRTCLCRVLHVQLRVQSAGPGSGPGPDQRPGQRLDKRPGARDLQDQDWTKDLDLDQRGDLQDQDWTKDLELDHFQNLDWFSELELDWFEDVTLEAEVTPTGPANTEGVPAKLRAAEEVPLPVSSDPSWSDSED</sequence>
<name>A0AAW0MLD3_9GOBI</name>
<feature type="compositionally biased region" description="Basic and acidic residues" evidence="1">
    <location>
        <begin position="61"/>
        <end position="88"/>
    </location>
</feature>
<comment type="caution">
    <text evidence="2">The sequence shown here is derived from an EMBL/GenBank/DDBJ whole genome shotgun (WGS) entry which is preliminary data.</text>
</comment>
<evidence type="ECO:0000313" key="3">
    <source>
        <dbReference type="Proteomes" id="UP001460270"/>
    </source>
</evidence>
<accession>A0AAW0MLD3</accession>
<feature type="region of interest" description="Disordered" evidence="1">
    <location>
        <begin position="47"/>
        <end position="88"/>
    </location>
</feature>
<keyword evidence="3" id="KW-1185">Reference proteome</keyword>
<protein>
    <submittedName>
        <fullName evidence="2">Uncharacterized protein</fullName>
    </submittedName>
</protein>
<reference evidence="3" key="1">
    <citation type="submission" date="2024-04" db="EMBL/GenBank/DDBJ databases">
        <title>Salinicola lusitanus LLJ914,a marine bacterium isolated from the Okinawa Trough.</title>
        <authorList>
            <person name="Li J."/>
        </authorList>
    </citation>
    <scope>NUCLEOTIDE SEQUENCE [LARGE SCALE GENOMIC DNA]</scope>
</reference>
<feature type="region of interest" description="Disordered" evidence="1">
    <location>
        <begin position="129"/>
        <end position="164"/>
    </location>
</feature>
<organism evidence="2 3">
    <name type="scientific">Mugilogobius chulae</name>
    <name type="common">yellowstripe goby</name>
    <dbReference type="NCBI Taxonomy" id="88201"/>
    <lineage>
        <taxon>Eukaryota</taxon>
        <taxon>Metazoa</taxon>
        <taxon>Chordata</taxon>
        <taxon>Craniata</taxon>
        <taxon>Vertebrata</taxon>
        <taxon>Euteleostomi</taxon>
        <taxon>Actinopterygii</taxon>
        <taxon>Neopterygii</taxon>
        <taxon>Teleostei</taxon>
        <taxon>Neoteleostei</taxon>
        <taxon>Acanthomorphata</taxon>
        <taxon>Gobiaria</taxon>
        <taxon>Gobiiformes</taxon>
        <taxon>Gobioidei</taxon>
        <taxon>Gobiidae</taxon>
        <taxon>Gobionellinae</taxon>
        <taxon>Mugilogobius</taxon>
    </lineage>
</organism>
<dbReference type="Proteomes" id="UP001460270">
    <property type="component" value="Unassembled WGS sequence"/>
</dbReference>
<feature type="compositionally biased region" description="Polar residues" evidence="1">
    <location>
        <begin position="155"/>
        <end position="164"/>
    </location>
</feature>
<evidence type="ECO:0000313" key="2">
    <source>
        <dbReference type="EMBL" id="KAK7879946.1"/>
    </source>
</evidence>
<dbReference type="EMBL" id="JBBPFD010000168">
    <property type="protein sequence ID" value="KAK7879946.1"/>
    <property type="molecule type" value="Genomic_DNA"/>
</dbReference>
<gene>
    <name evidence="2" type="ORF">WMY93_033383</name>
</gene>
<proteinExistence type="predicted"/>
<evidence type="ECO:0000256" key="1">
    <source>
        <dbReference type="SAM" id="MobiDB-lite"/>
    </source>
</evidence>